<reference evidence="1 2" key="1">
    <citation type="submission" date="2024-05" db="EMBL/GenBank/DDBJ databases">
        <title>Genome Sequence and Characterization of the New Strain Purple Sulfur Bacterium of Genus Thioalkalicoccus.</title>
        <authorList>
            <person name="Bryantseva I.A."/>
            <person name="Kyndt J.A."/>
            <person name="Imhoff J.F."/>
        </authorList>
    </citation>
    <scope>NUCLEOTIDE SEQUENCE [LARGE SCALE GENOMIC DNA]</scope>
    <source>
        <strain evidence="1 2">Um2</strain>
    </source>
</reference>
<evidence type="ECO:0000313" key="2">
    <source>
        <dbReference type="Proteomes" id="UP001564408"/>
    </source>
</evidence>
<gene>
    <name evidence="1" type="ORF">ABC977_14330</name>
</gene>
<dbReference type="EMBL" id="JBDKXB010000024">
    <property type="protein sequence ID" value="MEY6433581.1"/>
    <property type="molecule type" value="Genomic_DNA"/>
</dbReference>
<organism evidence="1 2">
    <name type="scientific">Thioalkalicoccus limnaeus</name>
    <dbReference type="NCBI Taxonomy" id="120681"/>
    <lineage>
        <taxon>Bacteria</taxon>
        <taxon>Pseudomonadati</taxon>
        <taxon>Pseudomonadota</taxon>
        <taxon>Gammaproteobacteria</taxon>
        <taxon>Chromatiales</taxon>
        <taxon>Chromatiaceae</taxon>
        <taxon>Thioalkalicoccus</taxon>
    </lineage>
</organism>
<accession>A0ABV4BGC0</accession>
<name>A0ABV4BGC0_9GAMM</name>
<proteinExistence type="predicted"/>
<dbReference type="Proteomes" id="UP001564408">
    <property type="component" value="Unassembled WGS sequence"/>
</dbReference>
<comment type="caution">
    <text evidence="1">The sequence shown here is derived from an EMBL/GenBank/DDBJ whole genome shotgun (WGS) entry which is preliminary data.</text>
</comment>
<evidence type="ECO:0000313" key="1">
    <source>
        <dbReference type="EMBL" id="MEY6433581.1"/>
    </source>
</evidence>
<sequence>MKSTSEAAFETAIETILLGDGYTRVDAKGFDRERAIFPDEALVFIRATRGKVWEKLEALHGEQTRARVLESLCKWLDTHGALATLRHGFKSSTVKACWRR</sequence>
<protein>
    <submittedName>
        <fullName evidence="1">Uncharacterized protein</fullName>
    </submittedName>
</protein>
<keyword evidence="2" id="KW-1185">Reference proteome</keyword>
<dbReference type="RefSeq" id="WP_369667967.1">
    <property type="nucleotide sequence ID" value="NZ_JBDKXB010000024.1"/>
</dbReference>